<reference evidence="2" key="1">
    <citation type="submission" date="2022-11" db="EMBL/GenBank/DDBJ databases">
        <authorList>
            <person name="Hyden B.L."/>
            <person name="Feng K."/>
            <person name="Yates T."/>
            <person name="Jawdy S."/>
            <person name="Smart L.B."/>
            <person name="Muchero W."/>
        </authorList>
    </citation>
    <scope>NUCLEOTIDE SEQUENCE</scope>
    <source>
        <tissue evidence="2">Shoot tip</tissue>
    </source>
</reference>
<keyword evidence="1" id="KW-1133">Transmembrane helix</keyword>
<evidence type="ECO:0000313" key="3">
    <source>
        <dbReference type="Proteomes" id="UP001151529"/>
    </source>
</evidence>
<keyword evidence="1" id="KW-0472">Membrane</keyword>
<organism evidence="2 3">
    <name type="scientific">Salix viminalis</name>
    <name type="common">Common osier</name>
    <name type="synonym">Basket willow</name>
    <dbReference type="NCBI Taxonomy" id="40686"/>
    <lineage>
        <taxon>Eukaryota</taxon>
        <taxon>Viridiplantae</taxon>
        <taxon>Streptophyta</taxon>
        <taxon>Embryophyta</taxon>
        <taxon>Tracheophyta</taxon>
        <taxon>Spermatophyta</taxon>
        <taxon>Magnoliopsida</taxon>
        <taxon>eudicotyledons</taxon>
        <taxon>Gunneridae</taxon>
        <taxon>Pentapetalae</taxon>
        <taxon>rosids</taxon>
        <taxon>fabids</taxon>
        <taxon>Malpighiales</taxon>
        <taxon>Salicaceae</taxon>
        <taxon>Saliceae</taxon>
        <taxon>Salix</taxon>
    </lineage>
</organism>
<keyword evidence="1" id="KW-0812">Transmembrane</keyword>
<proteinExistence type="predicted"/>
<dbReference type="Proteomes" id="UP001151529">
    <property type="component" value="Chromosome 11"/>
</dbReference>
<comment type="caution">
    <text evidence="2">The sequence shown here is derived from an EMBL/GenBank/DDBJ whole genome shotgun (WGS) entry which is preliminary data.</text>
</comment>
<gene>
    <name evidence="2" type="ORF">OIU85_022617</name>
</gene>
<keyword evidence="3" id="KW-1185">Reference proteome</keyword>
<dbReference type="EMBL" id="JAPFFL010000005">
    <property type="protein sequence ID" value="KAJ6724719.1"/>
    <property type="molecule type" value="Genomic_DNA"/>
</dbReference>
<feature type="transmembrane region" description="Helical" evidence="1">
    <location>
        <begin position="41"/>
        <end position="67"/>
    </location>
</feature>
<dbReference type="AlphaFoldDB" id="A0A9Q0U771"/>
<accession>A0A9Q0U771</accession>
<sequence>MLGPHGCVSRLLGLYPSWFLKMARLTGLSGWGSFSALDGPAVLFFGWAFLLLLLLCWAACSAVLVSLPGPSLRPIG</sequence>
<evidence type="ECO:0000313" key="2">
    <source>
        <dbReference type="EMBL" id="KAJ6724719.1"/>
    </source>
</evidence>
<name>A0A9Q0U771_SALVM</name>
<protein>
    <submittedName>
        <fullName evidence="2">Uncharacterized protein</fullName>
    </submittedName>
</protein>
<evidence type="ECO:0000256" key="1">
    <source>
        <dbReference type="SAM" id="Phobius"/>
    </source>
</evidence>
<reference evidence="2" key="2">
    <citation type="journal article" date="2023" name="Int. J. Mol. Sci.">
        <title>De Novo Assembly and Annotation of 11 Diverse Shrub Willow (Salix) Genomes Reveals Novel Gene Organization in Sex-Linked Regions.</title>
        <authorList>
            <person name="Hyden B."/>
            <person name="Feng K."/>
            <person name="Yates T.B."/>
            <person name="Jawdy S."/>
            <person name="Cereghino C."/>
            <person name="Smart L.B."/>
            <person name="Muchero W."/>
        </authorList>
    </citation>
    <scope>NUCLEOTIDE SEQUENCE [LARGE SCALE GENOMIC DNA]</scope>
    <source>
        <tissue evidence="2">Shoot tip</tissue>
    </source>
</reference>